<feature type="compositionally biased region" description="Basic and acidic residues" evidence="1">
    <location>
        <begin position="72"/>
        <end position="98"/>
    </location>
</feature>
<reference evidence="2 3" key="1">
    <citation type="submission" date="2024-04" db="EMBL/GenBank/DDBJ databases">
        <authorList>
            <person name="Fracassetti M."/>
        </authorList>
    </citation>
    <scope>NUCLEOTIDE SEQUENCE [LARGE SCALE GENOMIC DNA]</scope>
</reference>
<dbReference type="EMBL" id="OZ034819">
    <property type="protein sequence ID" value="CAL1396063.1"/>
    <property type="molecule type" value="Genomic_DNA"/>
</dbReference>
<accession>A0AAV2FCS7</accession>
<feature type="compositionally biased region" description="Basic residues" evidence="1">
    <location>
        <begin position="254"/>
        <end position="271"/>
    </location>
</feature>
<feature type="compositionally biased region" description="Basic and acidic residues" evidence="1">
    <location>
        <begin position="186"/>
        <end position="216"/>
    </location>
</feature>
<name>A0AAV2FCS7_9ROSI</name>
<sequence>MEHPGAEKLSAYVTPEMETSEETAKAKSRLVVSWPSRRRHCTPPGKVSSSQEEKMRPRASSPCRRLMACARPTEEERKLKPAKETEATRLTVRLEARGTTRRRGSSSSPRGKKEGDDDGYSPRKKKKKWKPEPRAGINNERDVEVPKLRMARGTRQLATGSVAPSSRDESNSGADLVEDATNGKVMRPELSWDCHHLESYSRPKKEETADQEKEAKQIWSGPSPRKEASLDSVVEKESPSGPQRRWTGFSAARGAHHRRGRGGRRASRGRRAGASGPSARTLGQLPGP</sequence>
<dbReference type="AlphaFoldDB" id="A0AAV2FCS7"/>
<feature type="compositionally biased region" description="Basic and acidic residues" evidence="1">
    <location>
        <begin position="224"/>
        <end position="238"/>
    </location>
</feature>
<protein>
    <submittedName>
        <fullName evidence="2">Uncharacterized protein</fullName>
    </submittedName>
</protein>
<evidence type="ECO:0000256" key="1">
    <source>
        <dbReference type="SAM" id="MobiDB-lite"/>
    </source>
</evidence>
<proteinExistence type="predicted"/>
<evidence type="ECO:0000313" key="3">
    <source>
        <dbReference type="Proteomes" id="UP001497516"/>
    </source>
</evidence>
<keyword evidence="3" id="KW-1185">Reference proteome</keyword>
<organism evidence="2 3">
    <name type="scientific">Linum trigynum</name>
    <dbReference type="NCBI Taxonomy" id="586398"/>
    <lineage>
        <taxon>Eukaryota</taxon>
        <taxon>Viridiplantae</taxon>
        <taxon>Streptophyta</taxon>
        <taxon>Embryophyta</taxon>
        <taxon>Tracheophyta</taxon>
        <taxon>Spermatophyta</taxon>
        <taxon>Magnoliopsida</taxon>
        <taxon>eudicotyledons</taxon>
        <taxon>Gunneridae</taxon>
        <taxon>Pentapetalae</taxon>
        <taxon>rosids</taxon>
        <taxon>fabids</taxon>
        <taxon>Malpighiales</taxon>
        <taxon>Linaceae</taxon>
        <taxon>Linum</taxon>
    </lineage>
</organism>
<evidence type="ECO:0000313" key="2">
    <source>
        <dbReference type="EMBL" id="CAL1396063.1"/>
    </source>
</evidence>
<feature type="region of interest" description="Disordered" evidence="1">
    <location>
        <begin position="1"/>
        <end position="288"/>
    </location>
</feature>
<dbReference type="Proteomes" id="UP001497516">
    <property type="component" value="Chromosome 6"/>
</dbReference>
<gene>
    <name evidence="2" type="ORF">LTRI10_LOCUS36450</name>
</gene>